<evidence type="ECO:0000313" key="2">
    <source>
        <dbReference type="EMBL" id="MBW5422877.1"/>
    </source>
</evidence>
<organism evidence="2 3">
    <name type="scientific">Streptomyces anatolicus</name>
    <dbReference type="NCBI Taxonomy" id="2675858"/>
    <lineage>
        <taxon>Bacteria</taxon>
        <taxon>Bacillati</taxon>
        <taxon>Actinomycetota</taxon>
        <taxon>Actinomycetes</taxon>
        <taxon>Kitasatosporales</taxon>
        <taxon>Streptomycetaceae</taxon>
        <taxon>Streptomyces</taxon>
    </lineage>
</organism>
<feature type="non-terminal residue" evidence="2">
    <location>
        <position position="68"/>
    </location>
</feature>
<dbReference type="EMBL" id="WMBF01000140">
    <property type="protein sequence ID" value="MBW5422877.1"/>
    <property type="molecule type" value="Genomic_DNA"/>
</dbReference>
<dbReference type="InterPro" id="IPR006311">
    <property type="entry name" value="TAT_signal"/>
</dbReference>
<feature type="chain" id="PRO_5046151644" evidence="1">
    <location>
        <begin position="42"/>
        <end position="68"/>
    </location>
</feature>
<feature type="signal peptide" evidence="1">
    <location>
        <begin position="1"/>
        <end position="41"/>
    </location>
</feature>
<evidence type="ECO:0000256" key="1">
    <source>
        <dbReference type="SAM" id="SignalP"/>
    </source>
</evidence>
<protein>
    <submittedName>
        <fullName evidence="2">Uncharacterized protein</fullName>
    </submittedName>
</protein>
<name>A0ABS6YQN6_9ACTN</name>
<dbReference type="PROSITE" id="PS51318">
    <property type="entry name" value="TAT"/>
    <property type="match status" value="1"/>
</dbReference>
<evidence type="ECO:0000313" key="3">
    <source>
        <dbReference type="Proteomes" id="UP001197114"/>
    </source>
</evidence>
<keyword evidence="3" id="KW-1185">Reference proteome</keyword>
<comment type="caution">
    <text evidence="2">The sequence shown here is derived from an EMBL/GenBank/DDBJ whole genome shotgun (WGS) entry which is preliminary data.</text>
</comment>
<gene>
    <name evidence="2" type="ORF">GKQ77_15105</name>
</gene>
<proteinExistence type="predicted"/>
<reference evidence="2 3" key="1">
    <citation type="submission" date="2019-11" db="EMBL/GenBank/DDBJ databases">
        <authorList>
            <person name="Ay H."/>
        </authorList>
    </citation>
    <scope>NUCLEOTIDE SEQUENCE [LARGE SCALE GENOMIC DNA]</scope>
    <source>
        <strain evidence="2 3">BG9H</strain>
    </source>
</reference>
<keyword evidence="1" id="KW-0732">Signal</keyword>
<sequence length="68" mass="7014">MPPTPRISGRPRRTPLRAALATGIALTAALAATAPAGTATAADPDAADRRTQRVEYFTGPGAHPRHAE</sequence>
<dbReference type="Proteomes" id="UP001197114">
    <property type="component" value="Unassembled WGS sequence"/>
</dbReference>
<accession>A0ABS6YQN6</accession>